<dbReference type="SUPFAM" id="SSF52172">
    <property type="entry name" value="CheY-like"/>
    <property type="match status" value="1"/>
</dbReference>
<dbReference type="InterPro" id="IPR001789">
    <property type="entry name" value="Sig_transdc_resp-reg_receiver"/>
</dbReference>
<gene>
    <name evidence="4" type="ORF">SAMN04487850_0191</name>
</gene>
<evidence type="ECO:0000313" key="4">
    <source>
        <dbReference type="EMBL" id="SEV81998.1"/>
    </source>
</evidence>
<sequence>MRPITCMIVDDEPLAVRLLESYVERTPELQLMASYTDSITAINAIKAQKPELLFLDIQMPNIDGMELAHILPEDTRVVFTTAFKEYAFESYEVNALDFLLKPVRYNKFLASVEKARKALDMSQATALSTPQHPNTIFIRVDGEWRNIPIEQIVYVNGMKDYVLFCLDNLPRPLVTHLTMKAVEDMLPKDKFLRVHRSYIVAVDKIRKVDRNDCIYIGDEVIHVPDGYLQAFRQFLESRAIERK</sequence>
<dbReference type="AlphaFoldDB" id="A0A1I0M1G5"/>
<feature type="domain" description="HTH LytTR-type" evidence="3">
    <location>
        <begin position="175"/>
        <end position="237"/>
    </location>
</feature>
<dbReference type="InterPro" id="IPR046947">
    <property type="entry name" value="LytR-like"/>
</dbReference>
<dbReference type="InterPro" id="IPR007492">
    <property type="entry name" value="LytTR_DNA-bd_dom"/>
</dbReference>
<dbReference type="PANTHER" id="PTHR37299:SF1">
    <property type="entry name" value="STAGE 0 SPORULATION PROTEIN A HOMOLOG"/>
    <property type="match status" value="1"/>
</dbReference>
<accession>A0A1I0M1G5</accession>
<dbReference type="GO" id="GO:0000156">
    <property type="term" value="F:phosphorelay response regulator activity"/>
    <property type="evidence" value="ECO:0007669"/>
    <property type="project" value="InterPro"/>
</dbReference>
<proteinExistence type="predicted"/>
<keyword evidence="5" id="KW-1185">Reference proteome</keyword>
<dbReference type="Pfam" id="PF04397">
    <property type="entry name" value="LytTR"/>
    <property type="match status" value="1"/>
</dbReference>
<dbReference type="RefSeq" id="WP_091914146.1">
    <property type="nucleotide sequence ID" value="NZ_FOIQ01000001.1"/>
</dbReference>
<dbReference type="Pfam" id="PF00072">
    <property type="entry name" value="Response_reg"/>
    <property type="match status" value="1"/>
</dbReference>
<dbReference type="Proteomes" id="UP000199373">
    <property type="component" value="Unassembled WGS sequence"/>
</dbReference>
<feature type="modified residue" description="4-aspartylphosphate" evidence="1">
    <location>
        <position position="56"/>
    </location>
</feature>
<dbReference type="Gene3D" id="3.40.50.2300">
    <property type="match status" value="1"/>
</dbReference>
<evidence type="ECO:0000313" key="5">
    <source>
        <dbReference type="Proteomes" id="UP000199373"/>
    </source>
</evidence>
<dbReference type="Gene3D" id="2.40.50.1020">
    <property type="entry name" value="LytTr DNA-binding domain"/>
    <property type="match status" value="1"/>
</dbReference>
<dbReference type="GO" id="GO:0003677">
    <property type="term" value="F:DNA binding"/>
    <property type="evidence" value="ECO:0007669"/>
    <property type="project" value="InterPro"/>
</dbReference>
<evidence type="ECO:0000256" key="1">
    <source>
        <dbReference type="PROSITE-ProRule" id="PRU00169"/>
    </source>
</evidence>
<organism evidence="4 5">
    <name type="scientific">Prevotella aff. ruminicola Tc2-24</name>
    <dbReference type="NCBI Taxonomy" id="81582"/>
    <lineage>
        <taxon>Bacteria</taxon>
        <taxon>Pseudomonadati</taxon>
        <taxon>Bacteroidota</taxon>
        <taxon>Bacteroidia</taxon>
        <taxon>Bacteroidales</taxon>
        <taxon>Prevotellaceae</taxon>
        <taxon>Prevotella</taxon>
    </lineage>
</organism>
<dbReference type="InterPro" id="IPR011006">
    <property type="entry name" value="CheY-like_superfamily"/>
</dbReference>
<protein>
    <submittedName>
        <fullName evidence="4">Two component transcriptional regulator, LytTR family</fullName>
    </submittedName>
</protein>
<dbReference type="EMBL" id="FOIQ01000001">
    <property type="protein sequence ID" value="SEV81998.1"/>
    <property type="molecule type" value="Genomic_DNA"/>
</dbReference>
<dbReference type="PANTHER" id="PTHR37299">
    <property type="entry name" value="TRANSCRIPTIONAL REGULATOR-RELATED"/>
    <property type="match status" value="1"/>
</dbReference>
<evidence type="ECO:0000259" key="3">
    <source>
        <dbReference type="PROSITE" id="PS50930"/>
    </source>
</evidence>
<dbReference type="SMART" id="SM00850">
    <property type="entry name" value="LytTR"/>
    <property type="match status" value="1"/>
</dbReference>
<dbReference type="SMART" id="SM00448">
    <property type="entry name" value="REC"/>
    <property type="match status" value="1"/>
</dbReference>
<feature type="domain" description="Response regulatory" evidence="2">
    <location>
        <begin position="5"/>
        <end position="116"/>
    </location>
</feature>
<dbReference type="PROSITE" id="PS50930">
    <property type="entry name" value="HTH_LYTTR"/>
    <property type="match status" value="1"/>
</dbReference>
<reference evidence="4 5" key="1">
    <citation type="submission" date="2016-10" db="EMBL/GenBank/DDBJ databases">
        <authorList>
            <person name="de Groot N.N."/>
        </authorList>
    </citation>
    <scope>NUCLEOTIDE SEQUENCE [LARGE SCALE GENOMIC DNA]</scope>
    <source>
        <strain evidence="4 5">TC2-24</strain>
    </source>
</reference>
<dbReference type="PROSITE" id="PS50110">
    <property type="entry name" value="RESPONSE_REGULATORY"/>
    <property type="match status" value="1"/>
</dbReference>
<name>A0A1I0M1G5_9BACT</name>
<keyword evidence="1" id="KW-0597">Phosphoprotein</keyword>
<evidence type="ECO:0000259" key="2">
    <source>
        <dbReference type="PROSITE" id="PS50110"/>
    </source>
</evidence>